<evidence type="ECO:0000313" key="3">
    <source>
        <dbReference type="Proteomes" id="UP000517759"/>
    </source>
</evidence>
<dbReference type="EMBL" id="JACIDN010000002">
    <property type="protein sequence ID" value="MBB3901901.1"/>
    <property type="molecule type" value="Genomic_DNA"/>
</dbReference>
<sequence>MSPTERLRQILPFAAALYLAISVAHLQAKQPAVQLPRDGISLKRITASIKWHLIEMAKTEQAEALIAFPGN</sequence>
<accession>A0A7W6AGJ0</accession>
<dbReference type="Proteomes" id="UP001156881">
    <property type="component" value="Unassembled WGS sequence"/>
</dbReference>
<organism evidence="2 3">
    <name type="scientific">Methylobacterium brachythecii</name>
    <dbReference type="NCBI Taxonomy" id="1176177"/>
    <lineage>
        <taxon>Bacteria</taxon>
        <taxon>Pseudomonadati</taxon>
        <taxon>Pseudomonadota</taxon>
        <taxon>Alphaproteobacteria</taxon>
        <taxon>Hyphomicrobiales</taxon>
        <taxon>Methylobacteriaceae</taxon>
        <taxon>Methylobacterium</taxon>
    </lineage>
</organism>
<dbReference type="EMBL" id="BSPG01000004">
    <property type="protein sequence ID" value="GLS43281.1"/>
    <property type="molecule type" value="Genomic_DNA"/>
</dbReference>
<comment type="caution">
    <text evidence="2">The sequence shown here is derived from an EMBL/GenBank/DDBJ whole genome shotgun (WGS) entry which is preliminary data.</text>
</comment>
<reference evidence="1" key="4">
    <citation type="submission" date="2023-01" db="EMBL/GenBank/DDBJ databases">
        <title>Draft genome sequence of Methylobacterium brachythecii strain NBRC 107710.</title>
        <authorList>
            <person name="Sun Q."/>
            <person name="Mori K."/>
        </authorList>
    </citation>
    <scope>NUCLEOTIDE SEQUENCE</scope>
    <source>
        <strain evidence="1">NBRC 107710</strain>
    </source>
</reference>
<dbReference type="AlphaFoldDB" id="A0A7W6AGJ0"/>
<evidence type="ECO:0000313" key="2">
    <source>
        <dbReference type="EMBL" id="MBB3901901.1"/>
    </source>
</evidence>
<proteinExistence type="predicted"/>
<reference evidence="4" key="2">
    <citation type="journal article" date="2019" name="Int. J. Syst. Evol. Microbiol.">
        <title>The Global Catalogue of Microorganisms (GCM) 10K type strain sequencing project: providing services to taxonomists for standard genome sequencing and annotation.</title>
        <authorList>
            <consortium name="The Broad Institute Genomics Platform"/>
            <consortium name="The Broad Institute Genome Sequencing Center for Infectious Disease"/>
            <person name="Wu L."/>
            <person name="Ma J."/>
        </authorList>
    </citation>
    <scope>NUCLEOTIDE SEQUENCE [LARGE SCALE GENOMIC DNA]</scope>
    <source>
        <strain evidence="4">NBRC 107710</strain>
    </source>
</reference>
<keyword evidence="4" id="KW-1185">Reference proteome</keyword>
<evidence type="ECO:0000313" key="4">
    <source>
        <dbReference type="Proteomes" id="UP001156881"/>
    </source>
</evidence>
<reference evidence="2 3" key="3">
    <citation type="submission" date="2020-08" db="EMBL/GenBank/DDBJ databases">
        <title>Genomic Encyclopedia of Type Strains, Phase IV (KMG-IV): sequencing the most valuable type-strain genomes for metagenomic binning, comparative biology and taxonomic classification.</title>
        <authorList>
            <person name="Goeker M."/>
        </authorList>
    </citation>
    <scope>NUCLEOTIDE SEQUENCE [LARGE SCALE GENOMIC DNA]</scope>
    <source>
        <strain evidence="2 3">DSM 24105</strain>
    </source>
</reference>
<evidence type="ECO:0000313" key="1">
    <source>
        <dbReference type="EMBL" id="GLS43281.1"/>
    </source>
</evidence>
<name>A0A7W6AGJ0_9HYPH</name>
<reference evidence="1" key="1">
    <citation type="journal article" date="2014" name="Int. J. Syst. Evol. Microbiol.">
        <title>Complete genome of a new Firmicutes species belonging to the dominant human colonic microbiota ('Ruminococcus bicirculans') reveals two chromosomes and a selective capacity to utilize plant glucans.</title>
        <authorList>
            <consortium name="NISC Comparative Sequencing Program"/>
            <person name="Wegmann U."/>
            <person name="Louis P."/>
            <person name="Goesmann A."/>
            <person name="Henrissat B."/>
            <person name="Duncan S.H."/>
            <person name="Flint H.J."/>
        </authorList>
    </citation>
    <scope>NUCLEOTIDE SEQUENCE</scope>
    <source>
        <strain evidence="1">NBRC 107710</strain>
    </source>
</reference>
<dbReference type="Proteomes" id="UP000517759">
    <property type="component" value="Unassembled WGS sequence"/>
</dbReference>
<dbReference type="RefSeq" id="WP_183503183.1">
    <property type="nucleotide sequence ID" value="NZ_BSPG01000004.1"/>
</dbReference>
<protein>
    <submittedName>
        <fullName evidence="2">Uncharacterized protein</fullName>
    </submittedName>
</protein>
<gene>
    <name evidence="1" type="ORF">GCM10007884_12660</name>
    <name evidence="2" type="ORF">GGR33_001387</name>
</gene>